<evidence type="ECO:0000313" key="8">
    <source>
        <dbReference type="Proteomes" id="UP001187471"/>
    </source>
</evidence>
<dbReference type="InterPro" id="IPR012474">
    <property type="entry name" value="Frigida"/>
</dbReference>
<evidence type="ECO:0000256" key="3">
    <source>
        <dbReference type="ARBA" id="ARBA00022782"/>
    </source>
</evidence>
<comment type="similarity">
    <text evidence="1 5">Belongs to the Frigida family.</text>
</comment>
<proteinExistence type="inferred from homology"/>
<dbReference type="EMBL" id="JAVXUO010002057">
    <property type="protein sequence ID" value="KAK2976620.1"/>
    <property type="molecule type" value="Genomic_DNA"/>
</dbReference>
<evidence type="ECO:0000256" key="2">
    <source>
        <dbReference type="ARBA" id="ARBA00022473"/>
    </source>
</evidence>
<accession>A0AA88UA66</accession>
<feature type="region of interest" description="Disordered" evidence="6">
    <location>
        <begin position="1"/>
        <end position="41"/>
    </location>
</feature>
<evidence type="ECO:0000256" key="5">
    <source>
        <dbReference type="RuleBase" id="RU364012"/>
    </source>
</evidence>
<dbReference type="Proteomes" id="UP001187471">
    <property type="component" value="Unassembled WGS sequence"/>
</dbReference>
<organism evidence="7 8">
    <name type="scientific">Escallonia rubra</name>
    <dbReference type="NCBI Taxonomy" id="112253"/>
    <lineage>
        <taxon>Eukaryota</taxon>
        <taxon>Viridiplantae</taxon>
        <taxon>Streptophyta</taxon>
        <taxon>Embryophyta</taxon>
        <taxon>Tracheophyta</taxon>
        <taxon>Spermatophyta</taxon>
        <taxon>Magnoliopsida</taxon>
        <taxon>eudicotyledons</taxon>
        <taxon>Gunneridae</taxon>
        <taxon>Pentapetalae</taxon>
        <taxon>asterids</taxon>
        <taxon>campanulids</taxon>
        <taxon>Escalloniales</taxon>
        <taxon>Escalloniaceae</taxon>
        <taxon>Escallonia</taxon>
    </lineage>
</organism>
<protein>
    <recommendedName>
        <fullName evidence="5">FRIGIDA-like protein</fullName>
    </recommendedName>
</protein>
<feature type="compositionally biased region" description="Polar residues" evidence="6">
    <location>
        <begin position="132"/>
        <end position="141"/>
    </location>
</feature>
<name>A0AA88UA66_9ASTE</name>
<evidence type="ECO:0000256" key="1">
    <source>
        <dbReference type="ARBA" id="ARBA00008956"/>
    </source>
</evidence>
<feature type="compositionally biased region" description="Polar residues" evidence="6">
    <location>
        <begin position="26"/>
        <end position="41"/>
    </location>
</feature>
<feature type="region of interest" description="Disordered" evidence="6">
    <location>
        <begin position="77"/>
        <end position="175"/>
    </location>
</feature>
<evidence type="ECO:0000313" key="7">
    <source>
        <dbReference type="EMBL" id="KAK2976620.1"/>
    </source>
</evidence>
<keyword evidence="8" id="KW-1185">Reference proteome</keyword>
<feature type="compositionally biased region" description="Polar residues" evidence="6">
    <location>
        <begin position="114"/>
        <end position="124"/>
    </location>
</feature>
<dbReference type="GO" id="GO:0009908">
    <property type="term" value="P:flower development"/>
    <property type="evidence" value="ECO:0007669"/>
    <property type="project" value="UniProtKB-KW"/>
</dbReference>
<dbReference type="GO" id="GO:0030154">
    <property type="term" value="P:cell differentiation"/>
    <property type="evidence" value="ECO:0007669"/>
    <property type="project" value="UniProtKB-KW"/>
</dbReference>
<dbReference type="Pfam" id="PF07899">
    <property type="entry name" value="Frigida"/>
    <property type="match status" value="1"/>
</dbReference>
<keyword evidence="4 5" id="KW-0287">Flowering</keyword>
<keyword evidence="2 5" id="KW-0217">Developmental protein</keyword>
<dbReference type="PANTHER" id="PTHR31791">
    <property type="entry name" value="FRIGIDA-LIKE PROTEIN 3-RELATED"/>
    <property type="match status" value="1"/>
</dbReference>
<reference evidence="7" key="1">
    <citation type="submission" date="2022-12" db="EMBL/GenBank/DDBJ databases">
        <title>Draft genome assemblies for two species of Escallonia (Escalloniales).</title>
        <authorList>
            <person name="Chanderbali A."/>
            <person name="Dervinis C."/>
            <person name="Anghel I."/>
            <person name="Soltis D."/>
            <person name="Soltis P."/>
            <person name="Zapata F."/>
        </authorList>
    </citation>
    <scope>NUCLEOTIDE SEQUENCE</scope>
    <source>
        <strain evidence="7">UCBG92.1500</strain>
        <tissue evidence="7">Leaf</tissue>
    </source>
</reference>
<evidence type="ECO:0000256" key="6">
    <source>
        <dbReference type="SAM" id="MobiDB-lite"/>
    </source>
</evidence>
<feature type="compositionally biased region" description="Basic and acidic residues" evidence="6">
    <location>
        <begin position="161"/>
        <end position="175"/>
    </location>
</feature>
<gene>
    <name evidence="7" type="ORF">RJ640_021422</name>
</gene>
<feature type="region of interest" description="Disordered" evidence="6">
    <location>
        <begin position="665"/>
        <end position="684"/>
    </location>
</feature>
<dbReference type="AlphaFoldDB" id="A0AA88UA66"/>
<evidence type="ECO:0000256" key="4">
    <source>
        <dbReference type="ARBA" id="ARBA00023089"/>
    </source>
</evidence>
<keyword evidence="3 5" id="KW-0221">Differentiation</keyword>
<dbReference type="PANTHER" id="PTHR31791:SF49">
    <property type="entry name" value="INACTIVE PROTEIN FRIGIDA"/>
    <property type="match status" value="1"/>
</dbReference>
<comment type="caution">
    <text evidence="7">The sequence shown here is derived from an EMBL/GenBank/DDBJ whole genome shotgun (WGS) entry which is preliminary data.</text>
</comment>
<feature type="compositionally biased region" description="Polar residues" evidence="6">
    <location>
        <begin position="96"/>
        <end position="106"/>
    </location>
</feature>
<sequence length="684" mass="74737">MATKSTPRPPVKPSLTTVKQEPRDAVTTNQQPQPPFTDSVSQLRSLSAAISAFHRRYDELQGHLDFIRTTIDSKLPHQNTTTSCPAPVPSPPLQLKVNTRTPTLNTAIPPIPKSANSERQQPSNDKPPPNNIPESANSEQQKPNDDKPPAPALALPESTDSEQKPSTELEQVCDRMSSRDLRKYLTTNLSNIDKIREEAPKALKFAPNPAKLVLETLGRFYLQGKKAYTKGSPMIVAREVSIAVLEVFLLTGCNGVEIEKPVREEANAAAVAWRKRLISEDKLAKACEADARGLLLLVGCFGVPAAFKSEDVRDLVRACDAGRISAVVRRSGVLMAMISEIIEKMLKNKMEIKALDIVYTLGIVDRFPPQTILESFLRESKETWKKTRKATQGSFSVVNEANKKQLADLKSVVKCLENHKIDPSKLLPGWQLKDKILSLEKDIADFEKKNADKVMAKRKADEAESSRKSNTQEMKRARFAGHVPQQQNGDVYVLDRLKTMDPYNARLPGHINNFSASPSVLRGSAAGSYPETIAGPVAGSSGGFPGGVLPTGSYAGIHRGMLDTVNGQQYAGVRGGMLDTAGQISHNGQLYGWREDAALNERLVGHNFAGQPSSVGYDDLYRPLTSSSSLRGFVGLPNSAGLSGRGSTSDLYQFADSVLESESYRSSDSRAAPVRPAHHSSYLY</sequence>